<comment type="subcellular location">
    <subcellularLocation>
        <location evidence="2">Nucleus</location>
    </subcellularLocation>
</comment>
<dbReference type="SUPFAM" id="SSF57850">
    <property type="entry name" value="RING/U-box"/>
    <property type="match status" value="1"/>
</dbReference>
<dbReference type="GO" id="GO:0006302">
    <property type="term" value="P:double-strand break repair"/>
    <property type="evidence" value="ECO:0007669"/>
    <property type="project" value="TreeGrafter"/>
</dbReference>
<dbReference type="PANTHER" id="PTHR23328">
    <property type="entry name" value="RING-TYPE DOMAIN-CONTAINING PROTEIN"/>
    <property type="match status" value="1"/>
</dbReference>
<dbReference type="EMBL" id="BAABME010004414">
    <property type="protein sequence ID" value="GAA0162288.1"/>
    <property type="molecule type" value="Genomic_DNA"/>
</dbReference>
<dbReference type="Gene3D" id="3.30.40.10">
    <property type="entry name" value="Zinc/RING finger domain, C3HC4 (zinc finger)"/>
    <property type="match status" value="1"/>
</dbReference>
<dbReference type="PROSITE" id="PS00518">
    <property type="entry name" value="ZF_RING_1"/>
    <property type="match status" value="1"/>
</dbReference>
<dbReference type="GO" id="GO:0061630">
    <property type="term" value="F:ubiquitin protein ligase activity"/>
    <property type="evidence" value="ECO:0007669"/>
    <property type="project" value="UniProtKB-EC"/>
</dbReference>
<evidence type="ECO:0000256" key="7">
    <source>
        <dbReference type="ARBA" id="ARBA00022771"/>
    </source>
</evidence>
<dbReference type="EC" id="2.3.2.27" evidence="3"/>
<proteinExistence type="predicted"/>
<keyword evidence="15" id="KW-1185">Reference proteome</keyword>
<dbReference type="PANTHER" id="PTHR23328:SF0">
    <property type="entry name" value="RING-TYPE DOMAIN-CONTAINING PROTEIN"/>
    <property type="match status" value="1"/>
</dbReference>
<evidence type="ECO:0000256" key="4">
    <source>
        <dbReference type="ARBA" id="ARBA00022679"/>
    </source>
</evidence>
<evidence type="ECO:0000256" key="5">
    <source>
        <dbReference type="ARBA" id="ARBA00022723"/>
    </source>
</evidence>
<evidence type="ECO:0000256" key="8">
    <source>
        <dbReference type="ARBA" id="ARBA00022786"/>
    </source>
</evidence>
<evidence type="ECO:0000313" key="15">
    <source>
        <dbReference type="Proteomes" id="UP001454036"/>
    </source>
</evidence>
<evidence type="ECO:0000256" key="3">
    <source>
        <dbReference type="ARBA" id="ARBA00012483"/>
    </source>
</evidence>
<dbReference type="GO" id="GO:0005634">
    <property type="term" value="C:nucleus"/>
    <property type="evidence" value="ECO:0007669"/>
    <property type="project" value="UniProtKB-SubCell"/>
</dbReference>
<keyword evidence="6" id="KW-0227">DNA damage</keyword>
<dbReference type="InterPro" id="IPR017907">
    <property type="entry name" value="Znf_RING_CS"/>
</dbReference>
<evidence type="ECO:0000256" key="11">
    <source>
        <dbReference type="PROSITE-ProRule" id="PRU00175"/>
    </source>
</evidence>
<protein>
    <recommendedName>
        <fullName evidence="3">RING-type E3 ubiquitin transferase</fullName>
        <ecNumber evidence="3">2.3.2.27</ecNumber>
    </recommendedName>
</protein>
<dbReference type="PROSITE" id="PS50089">
    <property type="entry name" value="ZF_RING_2"/>
    <property type="match status" value="1"/>
</dbReference>
<keyword evidence="8" id="KW-0833">Ubl conjugation pathway</keyword>
<keyword evidence="10" id="KW-0539">Nucleus</keyword>
<evidence type="ECO:0000256" key="1">
    <source>
        <dbReference type="ARBA" id="ARBA00000900"/>
    </source>
</evidence>
<feature type="region of interest" description="Disordered" evidence="12">
    <location>
        <begin position="65"/>
        <end position="101"/>
    </location>
</feature>
<dbReference type="GO" id="GO:0031491">
    <property type="term" value="F:nucleosome binding"/>
    <property type="evidence" value="ECO:0007669"/>
    <property type="project" value="TreeGrafter"/>
</dbReference>
<feature type="region of interest" description="Disordered" evidence="12">
    <location>
        <begin position="283"/>
        <end position="306"/>
    </location>
</feature>
<name>A0AAV3QID3_LITER</name>
<dbReference type="InterPro" id="IPR001841">
    <property type="entry name" value="Znf_RING"/>
</dbReference>
<dbReference type="Proteomes" id="UP001454036">
    <property type="component" value="Unassembled WGS sequence"/>
</dbReference>
<feature type="compositionally biased region" description="Basic and acidic residues" evidence="12">
    <location>
        <begin position="124"/>
        <end position="151"/>
    </location>
</feature>
<feature type="compositionally biased region" description="Low complexity" evidence="12">
    <location>
        <begin position="13"/>
        <end position="25"/>
    </location>
</feature>
<evidence type="ECO:0000256" key="12">
    <source>
        <dbReference type="SAM" id="MobiDB-lite"/>
    </source>
</evidence>
<evidence type="ECO:0000256" key="6">
    <source>
        <dbReference type="ARBA" id="ARBA00022763"/>
    </source>
</evidence>
<dbReference type="AlphaFoldDB" id="A0AAV3QID3"/>
<comment type="catalytic activity">
    <reaction evidence="1">
        <text>S-ubiquitinyl-[E2 ubiquitin-conjugating enzyme]-L-cysteine + [acceptor protein]-L-lysine = [E2 ubiquitin-conjugating enzyme]-L-cysteine + N(6)-ubiquitinyl-[acceptor protein]-L-lysine.</text>
        <dbReference type="EC" id="2.3.2.27"/>
    </reaction>
</comment>
<comment type="caution">
    <text evidence="14">The sequence shown here is derived from an EMBL/GenBank/DDBJ whole genome shotgun (WGS) entry which is preliminary data.</text>
</comment>
<evidence type="ECO:0000259" key="13">
    <source>
        <dbReference type="PROSITE" id="PS50089"/>
    </source>
</evidence>
<feature type="region of interest" description="Disordered" evidence="12">
    <location>
        <begin position="1"/>
        <end position="39"/>
    </location>
</feature>
<keyword evidence="9" id="KW-0862">Zinc</keyword>
<dbReference type="Pfam" id="PF13923">
    <property type="entry name" value="zf-C3HC4_2"/>
    <property type="match status" value="1"/>
</dbReference>
<evidence type="ECO:0000256" key="9">
    <source>
        <dbReference type="ARBA" id="ARBA00022833"/>
    </source>
</evidence>
<dbReference type="InterPro" id="IPR013083">
    <property type="entry name" value="Znf_RING/FYVE/PHD"/>
</dbReference>
<evidence type="ECO:0000256" key="2">
    <source>
        <dbReference type="ARBA" id="ARBA00004123"/>
    </source>
</evidence>
<dbReference type="GO" id="GO:0008270">
    <property type="term" value="F:zinc ion binding"/>
    <property type="evidence" value="ECO:0007669"/>
    <property type="project" value="UniProtKB-KW"/>
</dbReference>
<dbReference type="GO" id="GO:0035861">
    <property type="term" value="C:site of double-strand break"/>
    <property type="evidence" value="ECO:0007669"/>
    <property type="project" value="TreeGrafter"/>
</dbReference>
<reference evidence="14 15" key="1">
    <citation type="submission" date="2024-01" db="EMBL/GenBank/DDBJ databases">
        <title>The complete chloroplast genome sequence of Lithospermum erythrorhizon: insights into the phylogenetic relationship among Boraginaceae species and the maternal lineages of purple gromwells.</title>
        <authorList>
            <person name="Okada T."/>
            <person name="Watanabe K."/>
        </authorList>
    </citation>
    <scope>NUCLEOTIDE SEQUENCE [LARGE SCALE GENOMIC DNA]</scope>
</reference>
<feature type="compositionally biased region" description="Gly residues" evidence="12">
    <location>
        <begin position="26"/>
        <end position="35"/>
    </location>
</feature>
<gene>
    <name evidence="14" type="ORF">LIER_18412</name>
</gene>
<dbReference type="SMART" id="SM00184">
    <property type="entry name" value="RING"/>
    <property type="match status" value="1"/>
</dbReference>
<accession>A0AAV3QID3</accession>
<feature type="region of interest" description="Disordered" evidence="12">
    <location>
        <begin position="124"/>
        <end position="157"/>
    </location>
</feature>
<keyword evidence="7 11" id="KW-0863">Zinc-finger</keyword>
<keyword evidence="4" id="KW-0808">Transferase</keyword>
<feature type="domain" description="RING-type" evidence="13">
    <location>
        <begin position="172"/>
        <end position="211"/>
    </location>
</feature>
<dbReference type="InterPro" id="IPR051657">
    <property type="entry name" value="RNF168/RNF169_E3_ubiq-ligase"/>
</dbReference>
<evidence type="ECO:0000313" key="14">
    <source>
        <dbReference type="EMBL" id="GAA0162288.1"/>
    </source>
</evidence>
<keyword evidence="5" id="KW-0479">Metal-binding</keyword>
<sequence>MVLSEDTFLSPLIQKGQSQKQQSSIVGGGNGGENGGLFSPRFRSVAEMAGWDEESLLIASLVVEDTPERESKHKKRSDLLNFRTPPSNSRRKRRVQKKSPVSIPVTTLDLDEVEVPKNDVEKQKKEVIDLNSDKEKSKKVIEDDSKEKGGSLDESSSPAIPCIDRLREELSCAICLDICYEPSTTSCGHSFCKKCLRSASERCGKKCPKCRQLISNGRSCTINTVLWNTIQLLFPQEIEVRKAASEAAVEAAGALNNRDTSRRTSPRVSHYNARNGTILALNSPESEERRAGRRRDFRSTRSRTFQPSAAAISDVAGISNPTMSRRRRDLVASQDGDAALALRLQREEFMDTFRGRGEGSSLTFARANLRAMASRAMDTRTRRSRESS</sequence>
<evidence type="ECO:0000256" key="10">
    <source>
        <dbReference type="ARBA" id="ARBA00023242"/>
    </source>
</evidence>
<organism evidence="14 15">
    <name type="scientific">Lithospermum erythrorhizon</name>
    <name type="common">Purple gromwell</name>
    <name type="synonym">Lithospermum officinale var. erythrorhizon</name>
    <dbReference type="NCBI Taxonomy" id="34254"/>
    <lineage>
        <taxon>Eukaryota</taxon>
        <taxon>Viridiplantae</taxon>
        <taxon>Streptophyta</taxon>
        <taxon>Embryophyta</taxon>
        <taxon>Tracheophyta</taxon>
        <taxon>Spermatophyta</taxon>
        <taxon>Magnoliopsida</taxon>
        <taxon>eudicotyledons</taxon>
        <taxon>Gunneridae</taxon>
        <taxon>Pentapetalae</taxon>
        <taxon>asterids</taxon>
        <taxon>lamiids</taxon>
        <taxon>Boraginales</taxon>
        <taxon>Boraginaceae</taxon>
        <taxon>Boraginoideae</taxon>
        <taxon>Lithospermeae</taxon>
        <taxon>Lithospermum</taxon>
    </lineage>
</organism>